<dbReference type="Pfam" id="PF25355">
    <property type="entry name" value="DUF7882"/>
    <property type="match status" value="1"/>
</dbReference>
<proteinExistence type="predicted"/>
<evidence type="ECO:0000313" key="3">
    <source>
        <dbReference type="Proteomes" id="UP001499933"/>
    </source>
</evidence>
<accession>A0ABN2QYY2</accession>
<name>A0ABN2QYY2_9MICO</name>
<evidence type="ECO:0000313" key="2">
    <source>
        <dbReference type="EMBL" id="GAA1960667.1"/>
    </source>
</evidence>
<protein>
    <recommendedName>
        <fullName evidence="1">DUF7882 domain-containing protein</fullName>
    </recommendedName>
</protein>
<organism evidence="2 3">
    <name type="scientific">Microbacterium deminutum</name>
    <dbReference type="NCBI Taxonomy" id="344164"/>
    <lineage>
        <taxon>Bacteria</taxon>
        <taxon>Bacillati</taxon>
        <taxon>Actinomycetota</taxon>
        <taxon>Actinomycetes</taxon>
        <taxon>Micrococcales</taxon>
        <taxon>Microbacteriaceae</taxon>
        <taxon>Microbacterium</taxon>
    </lineage>
</organism>
<keyword evidence="3" id="KW-1185">Reference proteome</keyword>
<dbReference type="EMBL" id="BAAAOG010000004">
    <property type="protein sequence ID" value="GAA1960667.1"/>
    <property type="molecule type" value="Genomic_DNA"/>
</dbReference>
<comment type="caution">
    <text evidence="2">The sequence shown here is derived from an EMBL/GenBank/DDBJ whole genome shotgun (WGS) entry which is preliminary data.</text>
</comment>
<reference evidence="2 3" key="1">
    <citation type="journal article" date="2019" name="Int. J. Syst. Evol. Microbiol.">
        <title>The Global Catalogue of Microorganisms (GCM) 10K type strain sequencing project: providing services to taxonomists for standard genome sequencing and annotation.</title>
        <authorList>
            <consortium name="The Broad Institute Genomics Platform"/>
            <consortium name="The Broad Institute Genome Sequencing Center for Infectious Disease"/>
            <person name="Wu L."/>
            <person name="Ma J."/>
        </authorList>
    </citation>
    <scope>NUCLEOTIDE SEQUENCE [LARGE SCALE GENOMIC DNA]</scope>
    <source>
        <strain evidence="2 3">JCM 14901</strain>
    </source>
</reference>
<dbReference type="InterPro" id="IPR057204">
    <property type="entry name" value="DUF7882"/>
</dbReference>
<dbReference type="Proteomes" id="UP001499933">
    <property type="component" value="Unassembled WGS sequence"/>
</dbReference>
<gene>
    <name evidence="2" type="ORF">GCM10009776_24140</name>
</gene>
<evidence type="ECO:0000259" key="1">
    <source>
        <dbReference type="Pfam" id="PF25355"/>
    </source>
</evidence>
<feature type="domain" description="DUF7882" evidence="1">
    <location>
        <begin position="9"/>
        <end position="102"/>
    </location>
</feature>
<sequence>MRKAGAAVAKLRFGSPEHCCELDDRTLAHLAVVIVDELRRNDGFPFTFQDEVGATTVWLSLNVPLEFDFDDPAAMGVSINRDWVLALQRAARTAHGLRLVAEPVSSPVTTGSPGGMR</sequence>